<dbReference type="OrthoDB" id="10299909at2759"/>
<dbReference type="Proteomes" id="UP000308267">
    <property type="component" value="Unassembled WGS sequence"/>
</dbReference>
<protein>
    <submittedName>
        <fullName evidence="2">Uncharacterized protein</fullName>
    </submittedName>
</protein>
<feature type="compositionally biased region" description="Basic and acidic residues" evidence="1">
    <location>
        <begin position="574"/>
        <end position="583"/>
    </location>
</feature>
<dbReference type="EMBL" id="SJOL01003000">
    <property type="protein sequence ID" value="TGZ73158.1"/>
    <property type="molecule type" value="Genomic_DNA"/>
</dbReference>
<feature type="region of interest" description="Disordered" evidence="1">
    <location>
        <begin position="256"/>
        <end position="283"/>
    </location>
</feature>
<feature type="region of interest" description="Disordered" evidence="1">
    <location>
        <begin position="1004"/>
        <end position="1025"/>
    </location>
</feature>
<feature type="region of interest" description="Disordered" evidence="1">
    <location>
        <begin position="574"/>
        <end position="601"/>
    </location>
</feature>
<feature type="compositionally biased region" description="Basic and acidic residues" evidence="1">
    <location>
        <begin position="674"/>
        <end position="685"/>
    </location>
</feature>
<feature type="compositionally biased region" description="Polar residues" evidence="1">
    <location>
        <begin position="648"/>
        <end position="658"/>
    </location>
</feature>
<feature type="compositionally biased region" description="Basic and acidic residues" evidence="1">
    <location>
        <begin position="706"/>
        <end position="735"/>
    </location>
</feature>
<organism evidence="2 3">
    <name type="scientific">Opisthorchis felineus</name>
    <dbReference type="NCBI Taxonomy" id="147828"/>
    <lineage>
        <taxon>Eukaryota</taxon>
        <taxon>Metazoa</taxon>
        <taxon>Spiralia</taxon>
        <taxon>Lophotrochozoa</taxon>
        <taxon>Platyhelminthes</taxon>
        <taxon>Trematoda</taxon>
        <taxon>Digenea</taxon>
        <taxon>Opisthorchiida</taxon>
        <taxon>Opisthorchiata</taxon>
        <taxon>Opisthorchiidae</taxon>
        <taxon>Opisthorchis</taxon>
    </lineage>
</organism>
<feature type="compositionally biased region" description="Acidic residues" evidence="1">
    <location>
        <begin position="693"/>
        <end position="705"/>
    </location>
</feature>
<evidence type="ECO:0000256" key="1">
    <source>
        <dbReference type="SAM" id="MobiDB-lite"/>
    </source>
</evidence>
<evidence type="ECO:0000313" key="2">
    <source>
        <dbReference type="EMBL" id="TGZ73158.1"/>
    </source>
</evidence>
<reference evidence="2 3" key="1">
    <citation type="journal article" date="2019" name="BMC Genomics">
        <title>New insights from Opisthorchis felineus genome: update on genomics of the epidemiologically important liver flukes.</title>
        <authorList>
            <person name="Ershov N.I."/>
            <person name="Mordvinov V.A."/>
            <person name="Prokhortchouk E.B."/>
            <person name="Pakharukova M.Y."/>
            <person name="Gunbin K.V."/>
            <person name="Ustyantsev K."/>
            <person name="Genaev M.A."/>
            <person name="Blinov A.G."/>
            <person name="Mazur A."/>
            <person name="Boulygina E."/>
            <person name="Tsygankova S."/>
            <person name="Khrameeva E."/>
            <person name="Chekanov N."/>
            <person name="Fan G."/>
            <person name="Xiao A."/>
            <person name="Zhang H."/>
            <person name="Xu X."/>
            <person name="Yang H."/>
            <person name="Solovyev V."/>
            <person name="Lee S.M."/>
            <person name="Liu X."/>
            <person name="Afonnikov D.A."/>
            <person name="Skryabin K.G."/>
        </authorList>
    </citation>
    <scope>NUCLEOTIDE SEQUENCE [LARGE SCALE GENOMIC DNA]</scope>
    <source>
        <strain evidence="2">AK-0245</strain>
        <tissue evidence="2">Whole organism</tissue>
    </source>
</reference>
<gene>
    <name evidence="2" type="ORF">CRM22_001679</name>
</gene>
<keyword evidence="3" id="KW-1185">Reference proteome</keyword>
<comment type="caution">
    <text evidence="2">The sequence shown here is derived from an EMBL/GenBank/DDBJ whole genome shotgun (WGS) entry which is preliminary data.</text>
</comment>
<feature type="region of interest" description="Disordered" evidence="1">
    <location>
        <begin position="885"/>
        <end position="919"/>
    </location>
</feature>
<feature type="region of interest" description="Disordered" evidence="1">
    <location>
        <begin position="1377"/>
        <end position="1416"/>
    </location>
</feature>
<feature type="region of interest" description="Disordered" evidence="1">
    <location>
        <begin position="493"/>
        <end position="557"/>
    </location>
</feature>
<feature type="compositionally biased region" description="Basic and acidic residues" evidence="1">
    <location>
        <begin position="1013"/>
        <end position="1025"/>
    </location>
</feature>
<feature type="region of interest" description="Disordered" evidence="1">
    <location>
        <begin position="169"/>
        <end position="189"/>
    </location>
</feature>
<sequence length="1447" mass="160294">MKTIEITKVTEPTTDKIPLEDDGMKSGITHDSQLPKCEPQHTGYEGRARLTKEIQVDLLEKVVVSHDTVVAWPIRLSSMCIFEQQNNESPHHDQEPSRQTYPYQTEQRVTATSPIPTLSMSFQVGNLAKSPLFNHGPGINIQTWVQFDNSSPECNLLVENRVSPVPLGELGVVSPTGTPKAKSSPDKENVARQWQVTTNGRFQTNLVDSPVGKTGVPDEIKDDVHKFSPVPDNMAQPQANQTQSIVIREWSSGLESVPKQEGAAVNQAVPASTESRKYDSPTLMNEQKQTLEKKLSEPPTAQDGSLVEIIGSQTITREQTLQEAIGSVCAGPEPTNLTVGEVKVSDISVEQTKSVALQELEKQASGIGGLEQIQPQTNSGMSFQIMTKLDVTEDTQMELTAHVSRPKNTMMVQTPRLAMAAESCKEPEVVQSEILPDQVEVNADQSAVKSKENQVENDPVFTSQSGIEQMVTGQLNILSSQNDHPESFVGKLEEASGGQQVGEKEEVPVELSEEPPVYDTEPFVGKPEEVSKGQQVEGQNEVRAEFSGGPPLYGTEERLGATFAPSGLTYEKKLESSDAKFDESEVQSPRQSYEDHSALDGIPLAETKEEVWTAIPGVQPVLAEEVPGVTSSVMQASEAGGESDHQKSGQSGMESRNQTYEEHNSLPGSQIVEEGEKKKDKDAMVHEAIPTTPDEEIQADDGQADEPDKRSDRIGLEENDEHARKQSHEDKRAEDSTFLYEEAAKRLSGYIVGKMLTMRLTSSAENELAEEPGASESSTAPPYPLGQVATTSFESPSEREIIPQKPFIHQPESDRNQECNPQPQTRDVEVDTEFIGAPVAKDQLEGHEDSEWSHSLHHYRHRRRHHYRGLSGEKALRQTDLELPYGTNKRHHSTSRLKCGTVKPHSGKQRPARPTTATGVQEGVLSICEMCGTPRAPSELDYPEKVSLERPGFEDRSDDTCSTTRTFSETSELQKVTMTLLNTLTTTAELLRNQYKRQRAAMKRYRARNQRSTSREPRSDLVHSESKLIQDKEMSYVKNTSCAEPYSPTNRLFNSIPCITKQQLHWCLRNTGQKMRSNTRVCSNDNEENHAVMRGWTNAECSTVRCGNPTLLPNRRRANSNALDVQGNEYCQNFSTTIDWRRRQTEAKLQFYDELSSPIAENYVPQTMRHDSATHPKLHSTCPANPWYSDRTDQHEVNKPIARTGARSRTTMAPNLSAEGFCRKSTEVNVRPKPTMLFPDEKRQHLPVSLTSTLDIPFPVETSQSKLSLSSTSKANSIPVTGQTPINYRCGFRTRVEKSSGENHHGNVAESHVVRGCLASPSTCRKTVPPTLIDYGFEFSSPRDVHQNEQLRTNQSTSVVDETESISFSSSHVLSSNETISMAQKQMRDRHEDSDAAIPGDICDSESSSGLSTVGLGMQGQKSSAVFNAELSDLIQRTVSQSGNEND</sequence>
<feature type="region of interest" description="Disordered" evidence="1">
    <location>
        <begin position="763"/>
        <end position="798"/>
    </location>
</feature>
<proteinExistence type="predicted"/>
<feature type="region of interest" description="Disordered" evidence="1">
    <location>
        <begin position="629"/>
        <end position="739"/>
    </location>
</feature>
<evidence type="ECO:0000313" key="3">
    <source>
        <dbReference type="Proteomes" id="UP000308267"/>
    </source>
</evidence>
<name>A0A4S2MFF7_OPIFE</name>
<feature type="region of interest" description="Disordered" evidence="1">
    <location>
        <begin position="808"/>
        <end position="827"/>
    </location>
</feature>
<accession>A0A4S2MFF7</accession>